<reference evidence="6 7" key="2">
    <citation type="submission" date="2013-02" db="EMBL/GenBank/DDBJ databases">
        <title>The Genome Sequence of Plasmodium falciparum Vietnam Oak-Knoll (FVO).</title>
        <authorList>
            <consortium name="The Broad Institute Genome Sequencing Platform"/>
            <consortium name="The Broad Institute Genome Sequencing Center for Infectious Disease"/>
            <person name="Neafsey D."/>
            <person name="Cheeseman I."/>
            <person name="Volkman S."/>
            <person name="Adams J."/>
            <person name="Walker B."/>
            <person name="Young S.K."/>
            <person name="Zeng Q."/>
            <person name="Gargeya S."/>
            <person name="Fitzgerald M."/>
            <person name="Haas B."/>
            <person name="Abouelleil A."/>
            <person name="Alvarado L."/>
            <person name="Arachchi H.M."/>
            <person name="Berlin A.M."/>
            <person name="Chapman S.B."/>
            <person name="Dewar J."/>
            <person name="Goldberg J."/>
            <person name="Griggs A."/>
            <person name="Gujja S."/>
            <person name="Hansen M."/>
            <person name="Howarth C."/>
            <person name="Imamovic A."/>
            <person name="Larimer J."/>
            <person name="McCowan C."/>
            <person name="Murphy C."/>
            <person name="Neiman D."/>
            <person name="Pearson M."/>
            <person name="Priest M."/>
            <person name="Roberts A."/>
            <person name="Saif S."/>
            <person name="Shea T."/>
            <person name="Sisk P."/>
            <person name="Sykes S."/>
            <person name="Wortman J."/>
            <person name="Nusbaum C."/>
            <person name="Birren B."/>
        </authorList>
    </citation>
    <scope>NUCLEOTIDE SEQUENCE [LARGE SCALE GENOMIC DNA]</scope>
    <source>
        <strain evidence="7">Vietnam Oak-Knoll (FVO)</strain>
    </source>
</reference>
<feature type="region of interest" description="Disordered" evidence="4">
    <location>
        <begin position="481"/>
        <end position="505"/>
    </location>
</feature>
<dbReference type="GO" id="GO:0046785">
    <property type="term" value="P:microtubule polymerization"/>
    <property type="evidence" value="ECO:0007669"/>
    <property type="project" value="InterPro"/>
</dbReference>
<feature type="region of interest" description="Disordered" evidence="4">
    <location>
        <begin position="1900"/>
        <end position="1920"/>
    </location>
</feature>
<dbReference type="GO" id="GO:0030951">
    <property type="term" value="P:establishment or maintenance of microtubule cytoskeleton polarity"/>
    <property type="evidence" value="ECO:0007669"/>
    <property type="project" value="InterPro"/>
</dbReference>
<evidence type="ECO:0000256" key="3">
    <source>
        <dbReference type="ARBA" id="ARBA00023212"/>
    </source>
</evidence>
<dbReference type="SMART" id="SM01349">
    <property type="entry name" value="TOG"/>
    <property type="match status" value="2"/>
</dbReference>
<dbReference type="FunFam" id="1.25.10.10:FF:000408">
    <property type="entry name" value="Uncharacterized protein"/>
    <property type="match status" value="1"/>
</dbReference>
<feature type="region of interest" description="Disordered" evidence="4">
    <location>
        <begin position="1"/>
        <end position="67"/>
    </location>
</feature>
<evidence type="ECO:0000259" key="5">
    <source>
        <dbReference type="SMART" id="SM01349"/>
    </source>
</evidence>
<feature type="region of interest" description="Disordered" evidence="4">
    <location>
        <begin position="3145"/>
        <end position="3175"/>
    </location>
</feature>
<feature type="region of interest" description="Disordered" evidence="4">
    <location>
        <begin position="3409"/>
        <end position="3440"/>
    </location>
</feature>
<evidence type="ECO:0000256" key="4">
    <source>
        <dbReference type="SAM" id="MobiDB-lite"/>
    </source>
</evidence>
<dbReference type="EMBL" id="KI925135">
    <property type="protein sequence ID" value="ETW16968.1"/>
    <property type="molecule type" value="Genomic_DNA"/>
</dbReference>
<evidence type="ECO:0000256" key="2">
    <source>
        <dbReference type="ARBA" id="ARBA00022490"/>
    </source>
</evidence>
<feature type="compositionally biased region" description="Low complexity" evidence="4">
    <location>
        <begin position="2313"/>
        <end position="2388"/>
    </location>
</feature>
<organism evidence="6 7">
    <name type="scientific">Plasmodium falciparum Vietnam Oak-Knoll</name>
    <name type="common">FVO</name>
    <dbReference type="NCBI Taxonomy" id="1036723"/>
    <lineage>
        <taxon>Eukaryota</taxon>
        <taxon>Sar</taxon>
        <taxon>Alveolata</taxon>
        <taxon>Apicomplexa</taxon>
        <taxon>Aconoidasida</taxon>
        <taxon>Haemosporida</taxon>
        <taxon>Plasmodiidae</taxon>
        <taxon>Plasmodium</taxon>
        <taxon>Plasmodium (Laverania)</taxon>
    </lineage>
</organism>
<feature type="domain" description="TOG" evidence="5">
    <location>
        <begin position="822"/>
        <end position="1064"/>
    </location>
</feature>
<gene>
    <name evidence="6" type="ORF">PFFVO_04074</name>
</gene>
<dbReference type="FunFam" id="1.25.10.10:FF:000399">
    <property type="entry name" value="Uncharacterized protein"/>
    <property type="match status" value="1"/>
</dbReference>
<feature type="compositionally biased region" description="Low complexity" evidence="4">
    <location>
        <begin position="3145"/>
        <end position="3164"/>
    </location>
</feature>
<name>A0A024V1T5_PLAFA</name>
<feature type="compositionally biased region" description="Basic and acidic residues" evidence="4">
    <location>
        <begin position="23"/>
        <end position="59"/>
    </location>
</feature>
<reference evidence="6 7" key="1">
    <citation type="submission" date="2013-02" db="EMBL/GenBank/DDBJ databases">
        <title>The Genome Annotation of Plasmodium falciparum Vietnam Oak-Knoll (FVO).</title>
        <authorList>
            <consortium name="The Broad Institute Genome Sequencing Platform"/>
            <consortium name="The Broad Institute Genome Sequencing Center for Infectious Disease"/>
            <person name="Neafsey D."/>
            <person name="Hoffman S."/>
            <person name="Volkman S."/>
            <person name="Rosenthal P."/>
            <person name="Walker B."/>
            <person name="Young S.K."/>
            <person name="Zeng Q."/>
            <person name="Gargeya S."/>
            <person name="Fitzgerald M."/>
            <person name="Haas B."/>
            <person name="Abouelleil A."/>
            <person name="Allen A.W."/>
            <person name="Alvarado L."/>
            <person name="Arachchi H.M."/>
            <person name="Berlin A.M."/>
            <person name="Chapman S.B."/>
            <person name="Gainer-Dewar J."/>
            <person name="Goldberg J."/>
            <person name="Griggs A."/>
            <person name="Gujja S."/>
            <person name="Hansen M."/>
            <person name="Howarth C."/>
            <person name="Imamovic A."/>
            <person name="Ireland A."/>
            <person name="Larimer J."/>
            <person name="McCowan C."/>
            <person name="Murphy C."/>
            <person name="Pearson M."/>
            <person name="Poon T.W."/>
            <person name="Priest M."/>
            <person name="Roberts A."/>
            <person name="Saif S."/>
            <person name="Shea T."/>
            <person name="Sisk P."/>
            <person name="Sykes S."/>
            <person name="Wortman J."/>
            <person name="Nusbaum C."/>
            <person name="Birren B."/>
        </authorList>
    </citation>
    <scope>NUCLEOTIDE SEQUENCE [LARGE SCALE GENOMIC DNA]</scope>
    <source>
        <strain evidence="7">Vietnam Oak-Knoll (FVO)</strain>
    </source>
</reference>
<feature type="region of interest" description="Disordered" evidence="4">
    <location>
        <begin position="724"/>
        <end position="774"/>
    </location>
</feature>
<dbReference type="Pfam" id="PF21041">
    <property type="entry name" value="XMAP215_CLASP_TOG"/>
    <property type="match status" value="1"/>
</dbReference>
<feature type="compositionally biased region" description="Basic and acidic residues" evidence="4">
    <location>
        <begin position="2293"/>
        <end position="2310"/>
    </location>
</feature>
<evidence type="ECO:0000313" key="6">
    <source>
        <dbReference type="EMBL" id="ETW16968.1"/>
    </source>
</evidence>
<evidence type="ECO:0000313" key="7">
    <source>
        <dbReference type="Proteomes" id="UP000030690"/>
    </source>
</evidence>
<dbReference type="GO" id="GO:0061863">
    <property type="term" value="F:microtubule plus end polymerase"/>
    <property type="evidence" value="ECO:0007669"/>
    <property type="project" value="InterPro"/>
</dbReference>
<accession>A0A024V1T5</accession>
<proteinExistence type="predicted"/>
<keyword evidence="2" id="KW-0963">Cytoplasm</keyword>
<feature type="compositionally biased region" description="Low complexity" evidence="4">
    <location>
        <begin position="2397"/>
        <end position="2430"/>
    </location>
</feature>
<feature type="region of interest" description="Disordered" evidence="4">
    <location>
        <begin position="1151"/>
        <end position="1174"/>
    </location>
</feature>
<dbReference type="SUPFAM" id="SSF48371">
    <property type="entry name" value="ARM repeat"/>
    <property type="match status" value="1"/>
</dbReference>
<dbReference type="InterPro" id="IPR048491">
    <property type="entry name" value="XMAP215_CLASP_TOG"/>
</dbReference>
<sequence>MENRKVLRIGKSVVHGRTGPLRGDMEAEEQKEVRKKEESNKKDIIKENNSDNKKDEQSKVETQNTEDILNKHYNKEDTENNSGNIFEQLLQRELAKGTLGGGVVEKNTNKLKFQIEENNIMDTADGNIDEDMEKLSKISLQERINSTIVKYRMHAYNEILKCFNNQDNDNQKNFLIDKKIHIVNNFFKDEDSIFKYLSDNNLICQIKTSEITEAYLHIIKDIYFHNYKNEYNNEEELINSFVNEYRNKLHNMFLKIYILLIEKILINTKSFDFGCNIIIKIIEYCSYDKITLSIITTICEYLNSIFLKANKNVSNIKGVKIKVIASILLLFYKLLHSFGPHIICVKTINKYCLKFNEMMDKAVKTNFYSLYIEILTQVNIQEFHNSILNELSSQQRNYINKELQNKPKHTDNTTNATTLYKATYILKTNDHNNSYNFMKNFNGNTSAGNGLDNHIVEEFDVFKDICTKQWEKRVLEGCIDKNNSTNNTNNNSNSNNNNNNSSSSKLLSNENLLPWKIKVEAINLLCDKMKSKYNIKKTNYLSTLLNIILKLLKSESALPVVVSTLKLLHILIEKFDKDIYNTVKNFSFILCSKLKDSNKQVSNACMECLTKAISVYNIDLFLDDLSKNLKDKNNNTRLVTLDFLLKTFQYIDKKSISSLIDITKHLLNDTVANIKNTACKLYALIISYYGESVDSSFFNSIPSNKKKSILSLCVKNDKLNDANDENISNDENNANDENNVNHINHINHGYNDDHLNSPKNQFEDSSAKKKKNVDNINKMTTLKGNNMKHTKNNISDDAEDIISGGKKNINTAHNNNMNKSCNINNINNVEYYLPKDMIKNLGSSNIPNKIEGLQMLNIWIKNENNIMILNFEDLINFIKKNCYEFKGKNVVLNNAIYDIFYEFIDIAYQYNLKNNTSFYKMLNILISLYIEKVTDKKGNMLCNNFLHKCFMYFDNNIIIDLFLKNIDSKNTKKCEECIKILQKIFINRNKNSGVNIKNLIYFLKKFVDSKNSNLKKSSILMLQILSKNFGDKYVLSHLEGISENIRHMVKLKEDVEKFVSKHGLNYSTSILLKDMDRQHNHINDMATRNININLNTTTDMNNNNNINSSNVRDCETFNKCDIHEGDGNNITINNQGKDTEIGRHKEKDTEIGRHKEKDTEIGRHKEKDTETERHREKDTFINNTNDMNNNINQQNKKDEEMLDIIIKKRDFSLEGEEKTNKKGTVKSPINNSSKLNNIQIDYTNNYLNYNNTNISDNTPMDISKGVNNIKENKHEKNYKNDEVKNYAHNDEEEEDDEEEKMILIIDHIKNYINRIISDNNNNNGNNNGHNNGHNIISNSVSNIINVIEKIGKYYINPEKLDILINDNILNKIYNNNKNKCIQLLYVLIFSLKENTHIYADILFEFIVSIIDDIDISVEQIDKLLTCMCRNLGISKYINHINTYILNEKFNNMNDDYSNQNNMNSNSNSYNNFNITDRSKEIKKDYKRNKILIVINNINTNHILLLNESVIKKKILTFYLDLFFDDNEQIRERASIVLDNVYSKYGRNVFFSIYEKLSAHKKECLQDILNQMKLNKDDFSFYKIFLSNNSQLKRISMNESNLSGTTPTLSKTKSVKRLNSFTKNKTMNIDFPTNYKIKTDKLKWDKHLDHNHSNYLMKEFKSFATSELISTMFSDKPHIINRSLSFFKDYISNSINQSTIFSKSGFLDLLLKWTYYTLYGHKNNNEILSASINLIRIILKTIEDNYVFLNDQELVTLVNFLFDKINASTICVDIRNKLKEIFLCLCYISNHKLYFNLLLKSLPSCDQRRLNDSLDIILKLIILYKEKCINIEKDIMKILQVFTVHSKNKTVTIYCLKIFANIQSFYPNFYKCIENDEISFYLKSKVDEFIEKCPDFNVTLQDTENDENNSSRNSDNTEGNSKDVEINEFVNYIKNNANQRMSIKKDVEDHVNGFNKDVEEILEIKKKIEEFEINKTNDDYINNQISYTSISNDLNFVMDGNNYSKTKEINNIMESNLNEKIKGLNNYKNSIIYFRFVYLTSLLYSNDIETISKVCNLIVDNTIYVGKKSNRGNFLLKENGNYIFKNLNLFIILLKGANYALRYLFRENFESDLNSTSVHLNAILSTLLLLDILMKKKSCVEKLSFDHFSFFFINAIVCLSIYTKVIHKHKHIYRIKDGEIARNLITRILNNLLGREFLSNHTKLLEYVCNVGFNLGFDIINNNNILLDEMEYANEFYISINTYVKILNKIYKKIINRIFEENTTDSRFVYKILNILFMNLNKYDMYLCKMETDKNRKRKMDSEHDENRSDGRLGIINGMIGSNHNINNNNGGSSNNNKKICNEKNNNNNNNNNNNKENAINLKNSNNFNNRFNQFNQKNTNNNIKSVSINHKKKKNNNDNNNNNNNNNSSNQTNFSFNQNNNPVEQYNSFNNTNRNSNSCYGYNENEVVCNKSDYSIFDCHGTYWENLNIEENNADVFVKNNYEEIEVGVERKNVIREYSKEEMDKINKNKMDFMNTFLFFIQLLFYGIKKNNPLILLAYINHELISKYHDNLKYYFKKMEILLNKDLREDVPNINFSKYSELYTLPFSFDKFINEYNYLKEKESSTFQSYNSVLEVRQHFDSEVIYNNFDLSIDDVIQKKKNFLDSLKMININEITFNDNKYEHLKETILQYINELENKQLFCDIKNAQYLSNYNFISSMYTNNAKLGEEMDNTNNEKQKLYTHMNNDNTNNINLDRRQEQIPLNAHISPIYYEEKNNIQFINKKKETNTNNIQNNETVVNNHFSENFVVDQNKMKINEKDYVTHKNVEEKVREENFVHEELKEPLINDKQTFEYFCDTAYDKFSKEETQELRNIMTDDKKEELENKSKMCKNITTNDATHISHSIYLRNCTMENIDMNKMNDEHLSIGNITKWSIPVKENIYMDTNNYTREDAQNIEKNVHYKKTNELINNDKKNDNLIEQKKNNSDLGYRKDGALDNFNKVFSSYNNNNNNDGVTNHRNTFVNTNTNVHLDEETCKKIENKEYNNEEQKGFKDDNLYKDLFEKEEEKNKGDINIHNKIKENEEKYIPSYNYSKVDDKIVNVDQDIKKETNINTCILINDDDYYIRKEKKSTQNFVQNNSKDEIMEKDKDMDLLKKKNNININNINNNNNNINNRNNSSYNNCNEKKKSNESASSVLNKEITRNDKNGNIIKNTHQTFLRSNKSNVQNLIKKYDNRRESPNVSHKTANSIKPKTHLENTKIVNKANDTFLQVQGQRNISNTSNRSNNNHINNRNNISHINNRNNISHINNRSNISHINNRSNISHINNCHYSDSNDTFKTILKNASNNSYHNINSEKENIKIKGDEKSTNQMLVTKSNIGSANLVSNVSPEPLSANTTKNNNTYLLNKKNDTYIEKSKHIYEHKNTNIVSRNNNPSDNYMQNKEYDNKSNATSNYSTKRKNCIGISNPLKKKNTNK</sequence>
<feature type="compositionally biased region" description="Basic and acidic residues" evidence="4">
    <location>
        <begin position="750"/>
        <end position="767"/>
    </location>
</feature>
<feature type="compositionally biased region" description="Low complexity" evidence="4">
    <location>
        <begin position="729"/>
        <end position="749"/>
    </location>
</feature>
<dbReference type="PANTHER" id="PTHR12609">
    <property type="entry name" value="MICROTUBULE ASSOCIATED PROTEIN XMAP215"/>
    <property type="match status" value="1"/>
</dbReference>
<comment type="subcellular location">
    <subcellularLocation>
        <location evidence="1">Cytoplasm</location>
        <location evidence="1">Cytoskeleton</location>
    </subcellularLocation>
</comment>
<dbReference type="GO" id="GO:0051010">
    <property type="term" value="F:microtubule plus-end binding"/>
    <property type="evidence" value="ECO:0007669"/>
    <property type="project" value="InterPro"/>
</dbReference>
<dbReference type="Proteomes" id="UP000030690">
    <property type="component" value="Unassembled WGS sequence"/>
</dbReference>
<dbReference type="InterPro" id="IPR034085">
    <property type="entry name" value="TOG"/>
</dbReference>
<feature type="compositionally biased region" description="Polar residues" evidence="4">
    <location>
        <begin position="3409"/>
        <end position="3422"/>
    </location>
</feature>
<dbReference type="GO" id="GO:0005856">
    <property type="term" value="C:cytoskeleton"/>
    <property type="evidence" value="ECO:0007669"/>
    <property type="project" value="UniProtKB-SubCell"/>
</dbReference>
<protein>
    <recommendedName>
        <fullName evidence="5">TOG domain-containing protein</fullName>
    </recommendedName>
</protein>
<dbReference type="Gene3D" id="1.25.10.10">
    <property type="entry name" value="Leucine-rich Repeat Variant"/>
    <property type="match status" value="4"/>
</dbReference>
<feature type="domain" description="TOG" evidence="5">
    <location>
        <begin position="494"/>
        <end position="722"/>
    </location>
</feature>
<evidence type="ECO:0000256" key="1">
    <source>
        <dbReference type="ARBA" id="ARBA00004245"/>
    </source>
</evidence>
<dbReference type="GO" id="GO:0007051">
    <property type="term" value="P:spindle organization"/>
    <property type="evidence" value="ECO:0007669"/>
    <property type="project" value="InterPro"/>
</dbReference>
<dbReference type="InterPro" id="IPR011989">
    <property type="entry name" value="ARM-like"/>
</dbReference>
<dbReference type="InterPro" id="IPR016024">
    <property type="entry name" value="ARM-type_fold"/>
</dbReference>
<dbReference type="InterPro" id="IPR045110">
    <property type="entry name" value="XMAP215"/>
</dbReference>
<feature type="compositionally biased region" description="Low complexity" evidence="4">
    <location>
        <begin position="1907"/>
        <end position="1917"/>
    </location>
</feature>
<keyword evidence="3" id="KW-0206">Cytoskeleton</keyword>
<feature type="region of interest" description="Disordered" evidence="4">
    <location>
        <begin position="2293"/>
        <end position="2430"/>
    </location>
</feature>
<dbReference type="OrthoDB" id="377790at2759"/>
<dbReference type="FunFam" id="1.25.10.10:FF:000407">
    <property type="entry name" value="Uncharacterized protein"/>
    <property type="match status" value="1"/>
</dbReference>